<protein>
    <submittedName>
        <fullName evidence="2">Uncharacterized protein</fullName>
    </submittedName>
</protein>
<accession>A0AAD9ZAR2</accession>
<feature type="compositionally biased region" description="Basic and acidic residues" evidence="1">
    <location>
        <begin position="250"/>
        <end position="265"/>
    </location>
</feature>
<organism evidence="2 3">
    <name type="scientific">Lepraria neglecta</name>
    <dbReference type="NCBI Taxonomy" id="209136"/>
    <lineage>
        <taxon>Eukaryota</taxon>
        <taxon>Fungi</taxon>
        <taxon>Dikarya</taxon>
        <taxon>Ascomycota</taxon>
        <taxon>Pezizomycotina</taxon>
        <taxon>Lecanoromycetes</taxon>
        <taxon>OSLEUM clade</taxon>
        <taxon>Lecanoromycetidae</taxon>
        <taxon>Lecanorales</taxon>
        <taxon>Lecanorineae</taxon>
        <taxon>Stereocaulaceae</taxon>
        <taxon>Lepraria</taxon>
    </lineage>
</organism>
<proteinExistence type="predicted"/>
<feature type="compositionally biased region" description="Basic and acidic residues" evidence="1">
    <location>
        <begin position="346"/>
        <end position="395"/>
    </location>
</feature>
<feature type="region of interest" description="Disordered" evidence="1">
    <location>
        <begin position="1"/>
        <end position="60"/>
    </location>
</feature>
<evidence type="ECO:0000313" key="3">
    <source>
        <dbReference type="Proteomes" id="UP001276659"/>
    </source>
</evidence>
<name>A0AAD9ZAR2_9LECA</name>
<dbReference type="EMBL" id="JASNWA010000006">
    <property type="protein sequence ID" value="KAK3174799.1"/>
    <property type="molecule type" value="Genomic_DNA"/>
</dbReference>
<feature type="compositionally biased region" description="Basic and acidic residues" evidence="1">
    <location>
        <begin position="194"/>
        <end position="206"/>
    </location>
</feature>
<feature type="region of interest" description="Disordered" evidence="1">
    <location>
        <begin position="194"/>
        <end position="433"/>
    </location>
</feature>
<feature type="compositionally biased region" description="Basic and acidic residues" evidence="1">
    <location>
        <begin position="214"/>
        <end position="228"/>
    </location>
</feature>
<keyword evidence="3" id="KW-1185">Reference proteome</keyword>
<dbReference type="AlphaFoldDB" id="A0AAD9ZAR2"/>
<sequence>MNLFGRRPNDQESSRKGDRSSRDAHHDNYSTRRSLEKHSRRDSLDEGSRQAVRMPKVSPQEANNSLFDSLIDFSNYVTHLKDEFDRDVSLVKRYANPKDMEGLWAGKVDENGSAASETGYRGRRSLLKRFLHVATVMTGTSRSEKDAVLAQKLHGMGKGIMKLLHDAAHDHPSVSHLLTELEMLRVFLDRNGARTSMKGDHRRGDELPTLECNGRGRDFEQAKQRYPDDAIFTNVAPFRSPARQSGPKRAKSEPELTGRGGRDGDGEIDPCRYPASYRSQGHSRHDDFHYSESPRGRSEYQGRWRPETGRDDFGHDHPSQRMPKPKPSPRSREERDRRSSGPKPYPSHEARQDDDHDQRSEGHQPRDEDHEDEVRLDEGHEERQNSHSSGERAEDGAEAYGEGAEAGSGAEGEGPESGHEPEDGGNVSGANDD</sequence>
<feature type="compositionally biased region" description="Basic and acidic residues" evidence="1">
    <location>
        <begin position="330"/>
        <end position="339"/>
    </location>
</feature>
<feature type="compositionally biased region" description="Basic and acidic residues" evidence="1">
    <location>
        <begin position="283"/>
        <end position="319"/>
    </location>
</feature>
<evidence type="ECO:0000313" key="2">
    <source>
        <dbReference type="EMBL" id="KAK3174799.1"/>
    </source>
</evidence>
<dbReference type="Proteomes" id="UP001276659">
    <property type="component" value="Unassembled WGS sequence"/>
</dbReference>
<gene>
    <name evidence="2" type="ORF">OEA41_002045</name>
</gene>
<feature type="compositionally biased region" description="Basic and acidic residues" evidence="1">
    <location>
        <begin position="7"/>
        <end position="48"/>
    </location>
</feature>
<reference evidence="2" key="1">
    <citation type="submission" date="2022-11" db="EMBL/GenBank/DDBJ databases">
        <title>Chromosomal genome sequence assembly and mating type (MAT) locus characterization of the leprose asexual lichenized fungus Lepraria neglecta (Nyl.) Erichsen.</title>
        <authorList>
            <person name="Allen J.L."/>
            <person name="Pfeffer B."/>
        </authorList>
    </citation>
    <scope>NUCLEOTIDE SEQUENCE</scope>
    <source>
        <strain evidence="2">Allen 5258</strain>
    </source>
</reference>
<comment type="caution">
    <text evidence="2">The sequence shown here is derived from an EMBL/GenBank/DDBJ whole genome shotgun (WGS) entry which is preliminary data.</text>
</comment>
<evidence type="ECO:0000256" key="1">
    <source>
        <dbReference type="SAM" id="MobiDB-lite"/>
    </source>
</evidence>